<dbReference type="GO" id="GO:0008270">
    <property type="term" value="F:zinc ion binding"/>
    <property type="evidence" value="ECO:0007669"/>
    <property type="project" value="TreeGrafter"/>
</dbReference>
<dbReference type="GO" id="GO:0000149">
    <property type="term" value="F:SNARE binding"/>
    <property type="evidence" value="ECO:0007669"/>
    <property type="project" value="TreeGrafter"/>
</dbReference>
<feature type="region of interest" description="Disordered" evidence="1">
    <location>
        <begin position="206"/>
        <end position="236"/>
    </location>
</feature>
<dbReference type="AlphaFoldDB" id="B7G889"/>
<dbReference type="GO" id="GO:0030127">
    <property type="term" value="C:COPII vesicle coat"/>
    <property type="evidence" value="ECO:0007669"/>
    <property type="project" value="TreeGrafter"/>
</dbReference>
<dbReference type="Proteomes" id="UP000000759">
    <property type="component" value="Chromosome 19"/>
</dbReference>
<dbReference type="KEGG" id="pti:PHATRDRAFT_48750"/>
<sequence>MSRRRDGFAVLRPVSRAVPSSRTIRDDSRLPDALVVTPVVVVPAAEPVPDDGVPPLLTAVPKCERCGAPHPDHVTHFGPSTPALLLCFLCGHHQTHQASSSATIPSSSVSGSSSASQSSSCVFTLPLRWPPSLDSSPPTPSYRVPARACPPLWFLVLDGSCHERSYWQAVTQVLSEILQPANDNSADTTAPPEHVHVSILLAYTTTSGTNDDNNAHHTTHTPNNTPNNNPNNTPNNTHNVLAVWQLDSPYPHVQHRSSAEPDADDLLRHLAHSPVPLDGAHVPHVHAALRTLLDYVPSTPDARFPLAWTVRAVQATLDEYGHAAGLRENHNHHDNHHHHNNNHHDTTRLPYAGAKLTVLLGSRPTGISQRVRKHDNSVGLGGVGGRIGNSPGQRFPTPQPQRGKHQPDLTPSALQEYYQPTTPSVEVEYSALGRACARVAMGVDVLCLVTEPSQSKADTSPHTFVPPTDFGIALWSSLTDTSGAPGPLLLDVTTETGRERLQREIQARVPWNPALVFGGELRLRLPAGYAVDETVTASPTATNDHPDDTDGPQLAAVFYKAGLSGPASAVQPQLWKLGTADPYTTLAIDLKLEKDTIPHRLHVPGLGEVSLPPTLQTCFAYTRIVHHAPTNQYETRREIRIASIRLPLARTVEALYDNLDPEALAVVLFHKLALAGLQDGVAEIPVVASAWLQSLLASAYRSAVEQDRLETELHEQGLEPDGKFHAMQRAPAAPDRPLMTYLLLQSDALRASGSPSLDQRMAALLQMASMPPEVLTRCIAPRIQLWASGAEDDEPLVDVLELRSEDIQMAVMEQSQTQRELILLIDTPDQTTVLDARYVNTHVKDGTAKPLVVGRGLRHAIAETAVSYRTPPTIVYELDQTSTGGERTFARLLDALVEDAPSPDGHENYDGWKRDVAAAVLEELEKDEFD</sequence>
<evidence type="ECO:0000313" key="3">
    <source>
        <dbReference type="Proteomes" id="UP000000759"/>
    </source>
</evidence>
<dbReference type="HOGENOM" id="CLU_303947_0_0_1"/>
<dbReference type="GO" id="GO:0070971">
    <property type="term" value="C:endoplasmic reticulum exit site"/>
    <property type="evidence" value="ECO:0007669"/>
    <property type="project" value="TreeGrafter"/>
</dbReference>
<name>B7G889_PHATC</name>
<keyword evidence="3" id="KW-1185">Reference proteome</keyword>
<accession>B7G889</accession>
<proteinExistence type="predicted"/>
<dbReference type="PaxDb" id="2850-Phatr48750"/>
<protein>
    <submittedName>
        <fullName evidence="2">Uncharacterized protein</fullName>
    </submittedName>
</protein>
<dbReference type="InParanoid" id="B7G889"/>
<dbReference type="OrthoDB" id="49016at2759"/>
<dbReference type="EMBL" id="CM000621">
    <property type="protein sequence ID" value="EEC45001.1"/>
    <property type="molecule type" value="Genomic_DNA"/>
</dbReference>
<reference evidence="3" key="2">
    <citation type="submission" date="2008-08" db="EMBL/GenBank/DDBJ databases">
        <authorList>
            <consortium name="Diatom Consortium"/>
            <person name="Grigoriev I."/>
            <person name="Grimwood J."/>
            <person name="Kuo A."/>
            <person name="Otillar R.P."/>
            <person name="Salamov A."/>
            <person name="Detter J.C."/>
            <person name="Lindquist E."/>
            <person name="Shapiro H."/>
            <person name="Lucas S."/>
            <person name="Glavina del Rio T."/>
            <person name="Pitluck S."/>
            <person name="Rokhsar D."/>
            <person name="Bowler C."/>
        </authorList>
    </citation>
    <scope>GENOME REANNOTATION</scope>
    <source>
        <strain evidence="3">CCAP 1055/1</strain>
    </source>
</reference>
<dbReference type="InterPro" id="IPR050550">
    <property type="entry name" value="SEC23_SEC24_subfamily"/>
</dbReference>
<dbReference type="STRING" id="556484.B7G889"/>
<dbReference type="RefSeq" id="XP_002183301.1">
    <property type="nucleotide sequence ID" value="XM_002183265.1"/>
</dbReference>
<evidence type="ECO:0000313" key="2">
    <source>
        <dbReference type="EMBL" id="EEC45001.1"/>
    </source>
</evidence>
<dbReference type="PANTHER" id="PTHR13803:SF17">
    <property type="entry name" value="PROTEIN TRANSPORT PROTEIN SEC24"/>
    <property type="match status" value="1"/>
</dbReference>
<evidence type="ECO:0000256" key="1">
    <source>
        <dbReference type="SAM" id="MobiDB-lite"/>
    </source>
</evidence>
<feature type="region of interest" description="Disordered" evidence="1">
    <location>
        <begin position="375"/>
        <end position="408"/>
    </location>
</feature>
<dbReference type="Gene3D" id="1.20.120.730">
    <property type="entry name" value="Sec23/Sec24 helical domain"/>
    <property type="match status" value="1"/>
</dbReference>
<gene>
    <name evidence="2" type="ORF">PHATRDRAFT_48750</name>
</gene>
<dbReference type="GeneID" id="7195032"/>
<dbReference type="PANTHER" id="PTHR13803">
    <property type="entry name" value="SEC24-RELATED PROTEIN"/>
    <property type="match status" value="1"/>
</dbReference>
<reference evidence="2 3" key="1">
    <citation type="journal article" date="2008" name="Nature">
        <title>The Phaeodactylum genome reveals the evolutionary history of diatom genomes.</title>
        <authorList>
            <person name="Bowler C."/>
            <person name="Allen A.E."/>
            <person name="Badger J.H."/>
            <person name="Grimwood J."/>
            <person name="Jabbari K."/>
            <person name="Kuo A."/>
            <person name="Maheswari U."/>
            <person name="Martens C."/>
            <person name="Maumus F."/>
            <person name="Otillar R.P."/>
            <person name="Rayko E."/>
            <person name="Salamov A."/>
            <person name="Vandepoele K."/>
            <person name="Beszteri B."/>
            <person name="Gruber A."/>
            <person name="Heijde M."/>
            <person name="Katinka M."/>
            <person name="Mock T."/>
            <person name="Valentin K."/>
            <person name="Verret F."/>
            <person name="Berges J.A."/>
            <person name="Brownlee C."/>
            <person name="Cadoret J.P."/>
            <person name="Chiovitti A."/>
            <person name="Choi C.J."/>
            <person name="Coesel S."/>
            <person name="De Martino A."/>
            <person name="Detter J.C."/>
            <person name="Durkin C."/>
            <person name="Falciatore A."/>
            <person name="Fournet J."/>
            <person name="Haruta M."/>
            <person name="Huysman M.J."/>
            <person name="Jenkins B.D."/>
            <person name="Jiroutova K."/>
            <person name="Jorgensen R.E."/>
            <person name="Joubert Y."/>
            <person name="Kaplan A."/>
            <person name="Kroger N."/>
            <person name="Kroth P.G."/>
            <person name="La Roche J."/>
            <person name="Lindquist E."/>
            <person name="Lommer M."/>
            <person name="Martin-Jezequel V."/>
            <person name="Lopez P.J."/>
            <person name="Lucas S."/>
            <person name="Mangogna M."/>
            <person name="McGinnis K."/>
            <person name="Medlin L.K."/>
            <person name="Montsant A."/>
            <person name="Oudot-Le Secq M.P."/>
            <person name="Napoli C."/>
            <person name="Obornik M."/>
            <person name="Parker M.S."/>
            <person name="Petit J.L."/>
            <person name="Porcel B.M."/>
            <person name="Poulsen N."/>
            <person name="Robison M."/>
            <person name="Rychlewski L."/>
            <person name="Rynearson T.A."/>
            <person name="Schmutz J."/>
            <person name="Shapiro H."/>
            <person name="Siaut M."/>
            <person name="Stanley M."/>
            <person name="Sussman M.R."/>
            <person name="Taylor A.R."/>
            <person name="Vardi A."/>
            <person name="von Dassow P."/>
            <person name="Vyverman W."/>
            <person name="Willis A."/>
            <person name="Wyrwicz L.S."/>
            <person name="Rokhsar D.S."/>
            <person name="Weissenbach J."/>
            <person name="Armbrust E.V."/>
            <person name="Green B.R."/>
            <person name="Van de Peer Y."/>
            <person name="Grigoriev I.V."/>
        </authorList>
    </citation>
    <scope>NUCLEOTIDE SEQUENCE [LARGE SCALE GENOMIC DNA]</scope>
    <source>
        <strain evidence="2 3">CCAP 1055/1</strain>
    </source>
</reference>
<dbReference type="GO" id="GO:0090110">
    <property type="term" value="P:COPII-coated vesicle cargo loading"/>
    <property type="evidence" value="ECO:0007669"/>
    <property type="project" value="TreeGrafter"/>
</dbReference>
<feature type="compositionally biased region" description="Low complexity" evidence="1">
    <location>
        <begin position="220"/>
        <end position="236"/>
    </location>
</feature>
<organism evidence="2 3">
    <name type="scientific">Phaeodactylum tricornutum (strain CCAP 1055/1)</name>
    <dbReference type="NCBI Taxonomy" id="556484"/>
    <lineage>
        <taxon>Eukaryota</taxon>
        <taxon>Sar</taxon>
        <taxon>Stramenopiles</taxon>
        <taxon>Ochrophyta</taxon>
        <taxon>Bacillariophyta</taxon>
        <taxon>Bacillariophyceae</taxon>
        <taxon>Bacillariophycidae</taxon>
        <taxon>Naviculales</taxon>
        <taxon>Phaeodactylaceae</taxon>
        <taxon>Phaeodactylum</taxon>
    </lineage>
</organism>